<feature type="transmembrane region" description="Helical" evidence="1">
    <location>
        <begin position="166"/>
        <end position="188"/>
    </location>
</feature>
<organism evidence="2 3">
    <name type="scientific">Arenimonas terrae</name>
    <dbReference type="NCBI Taxonomy" id="2546226"/>
    <lineage>
        <taxon>Bacteria</taxon>
        <taxon>Pseudomonadati</taxon>
        <taxon>Pseudomonadota</taxon>
        <taxon>Gammaproteobacteria</taxon>
        <taxon>Lysobacterales</taxon>
        <taxon>Lysobacteraceae</taxon>
        <taxon>Arenimonas</taxon>
    </lineage>
</organism>
<feature type="transmembrane region" description="Helical" evidence="1">
    <location>
        <begin position="120"/>
        <end position="146"/>
    </location>
</feature>
<evidence type="ECO:0000256" key="1">
    <source>
        <dbReference type="SAM" id="Phobius"/>
    </source>
</evidence>
<feature type="transmembrane region" description="Helical" evidence="1">
    <location>
        <begin position="76"/>
        <end position="99"/>
    </location>
</feature>
<name>A0A5C4RSP4_9GAMM</name>
<dbReference type="Pfam" id="PF12730">
    <property type="entry name" value="ABC2_membrane_4"/>
    <property type="match status" value="1"/>
</dbReference>
<accession>A0A5C4RSP4</accession>
<keyword evidence="3" id="KW-1185">Reference proteome</keyword>
<comment type="caution">
    <text evidence="2">The sequence shown here is derived from an EMBL/GenBank/DDBJ whole genome shotgun (WGS) entry which is preliminary data.</text>
</comment>
<evidence type="ECO:0000313" key="3">
    <source>
        <dbReference type="Proteomes" id="UP000305760"/>
    </source>
</evidence>
<proteinExistence type="predicted"/>
<dbReference type="CDD" id="cd21809">
    <property type="entry name" value="ABC-2_lan_permease-like"/>
    <property type="match status" value="1"/>
</dbReference>
<dbReference type="EMBL" id="SMDR01000001">
    <property type="protein sequence ID" value="TNJ34226.1"/>
    <property type="molecule type" value="Genomic_DNA"/>
</dbReference>
<keyword evidence="1" id="KW-0472">Membrane</keyword>
<evidence type="ECO:0000313" key="2">
    <source>
        <dbReference type="EMBL" id="TNJ34226.1"/>
    </source>
</evidence>
<dbReference type="Proteomes" id="UP000305760">
    <property type="component" value="Unassembled WGS sequence"/>
</dbReference>
<gene>
    <name evidence="2" type="ORF">E1B00_00070</name>
</gene>
<dbReference type="RefSeq" id="WP_139444633.1">
    <property type="nucleotide sequence ID" value="NZ_SMDR01000001.1"/>
</dbReference>
<dbReference type="OrthoDB" id="5951044at2"/>
<feature type="transmembrane region" description="Helical" evidence="1">
    <location>
        <begin position="240"/>
        <end position="259"/>
    </location>
</feature>
<keyword evidence="1" id="KW-0812">Transmembrane</keyword>
<feature type="transmembrane region" description="Helical" evidence="1">
    <location>
        <begin position="195"/>
        <end position="213"/>
    </location>
</feature>
<reference evidence="2 3" key="1">
    <citation type="submission" date="2019-03" db="EMBL/GenBank/DDBJ databases">
        <title>Arenimonas daejeonensis sp. nov., isolated from compost.</title>
        <authorList>
            <person name="Jeon C.O."/>
        </authorList>
    </citation>
    <scope>NUCLEOTIDE SEQUENCE [LARGE SCALE GENOMIC DNA]</scope>
    <source>
        <strain evidence="2 3">R29</strain>
    </source>
</reference>
<sequence length="265" mass="28212">MSGAGPAGAPATPPFPVALWRTLHAERLKLRGTLALWMCVVAPALVVAVVVLQLVFSELGRPLPPEQAWTRLSMGVLALWSFLMLPLFVTLEAALLAQLEHGGNQWRRLLALPLPREVHYLAKLIALFGLLAAAQAVVVVLIPVAGAVLMLCKPGLGLAGAAPWPLLLAVAAKGLLASLLVVALHTWIALRWRSFAVACGTGMGATVMGFLIGQSPRYGSWYPWSLPVQTMGEGSDVGRILAFSAIAAVLVTLAGLWEFRRSDHD</sequence>
<feature type="transmembrane region" description="Helical" evidence="1">
    <location>
        <begin position="34"/>
        <end position="56"/>
    </location>
</feature>
<keyword evidence="1" id="KW-1133">Transmembrane helix</keyword>
<protein>
    <recommendedName>
        <fullName evidence="4">ABC transporter permease</fullName>
    </recommendedName>
</protein>
<evidence type="ECO:0008006" key="4">
    <source>
        <dbReference type="Google" id="ProtNLM"/>
    </source>
</evidence>
<dbReference type="AlphaFoldDB" id="A0A5C4RSP4"/>